<dbReference type="Proteomes" id="UP000531231">
    <property type="component" value="Unassembled WGS sequence"/>
</dbReference>
<protein>
    <recommendedName>
        <fullName evidence="3">Lipoprotein</fullName>
    </recommendedName>
</protein>
<name>A0A7W8ALM2_9HYPH</name>
<comment type="caution">
    <text evidence="1">The sequence shown here is derived from an EMBL/GenBank/DDBJ whole genome shotgun (WGS) entry which is preliminary data.</text>
</comment>
<dbReference type="RefSeq" id="WP_151160323.1">
    <property type="nucleotide sequence ID" value="NZ_JACHIL010000006.1"/>
</dbReference>
<accession>A0A7W8ALM2</accession>
<evidence type="ECO:0000313" key="2">
    <source>
        <dbReference type="Proteomes" id="UP000531231"/>
    </source>
</evidence>
<dbReference type="EMBL" id="JACHIL010000006">
    <property type="protein sequence ID" value="MBB5092601.1"/>
    <property type="molecule type" value="Genomic_DNA"/>
</dbReference>
<evidence type="ECO:0000313" key="1">
    <source>
        <dbReference type="EMBL" id="MBB5092601.1"/>
    </source>
</evidence>
<dbReference type="AlphaFoldDB" id="A0A7W8ALM2"/>
<reference evidence="1 2" key="1">
    <citation type="submission" date="2020-08" db="EMBL/GenBank/DDBJ databases">
        <title>Genomic Encyclopedia of Type Strains, Phase IV (KMG-IV): sequencing the most valuable type-strain genomes for metagenomic binning, comparative biology and taxonomic classification.</title>
        <authorList>
            <person name="Goeker M."/>
        </authorList>
    </citation>
    <scope>NUCLEOTIDE SEQUENCE [LARGE SCALE GENOMIC DNA]</scope>
    <source>
        <strain evidence="1 2">DSM 25620</strain>
    </source>
</reference>
<evidence type="ECO:0008006" key="3">
    <source>
        <dbReference type="Google" id="ProtNLM"/>
    </source>
</evidence>
<sequence length="142" mass="15362">MTEKTGFNKITTAKGGVKKAMPSLAIAVAALSLSACVSINPIQPSSSGYDAIEFTRATVVRDHAWNQYVFSAGRRFIGDRRDAKGRTLYCGLVTINATDTHPLDACFGFIAPNTLIIAPNYGFKEVERPQAPGTIRMIKVKP</sequence>
<keyword evidence="2" id="KW-1185">Reference proteome</keyword>
<organism evidence="1 2">
    <name type="scientific">Pseudochrobactrum saccharolyticum</name>
    <dbReference type="NCBI Taxonomy" id="354352"/>
    <lineage>
        <taxon>Bacteria</taxon>
        <taxon>Pseudomonadati</taxon>
        <taxon>Pseudomonadota</taxon>
        <taxon>Alphaproteobacteria</taxon>
        <taxon>Hyphomicrobiales</taxon>
        <taxon>Brucellaceae</taxon>
        <taxon>Pseudochrobactrum</taxon>
    </lineage>
</organism>
<gene>
    <name evidence="1" type="ORF">HNQ68_003158</name>
</gene>
<proteinExistence type="predicted"/>